<dbReference type="EMBL" id="QGDQ01000022">
    <property type="protein sequence ID" value="PWJ50698.1"/>
    <property type="molecule type" value="Genomic_DNA"/>
</dbReference>
<dbReference type="InterPro" id="IPR051082">
    <property type="entry name" value="Pentapeptide-BTB/POZ_domain"/>
</dbReference>
<keyword evidence="3" id="KW-1185">Reference proteome</keyword>
<dbReference type="OrthoDB" id="2579959at2"/>
<dbReference type="PANTHER" id="PTHR14136">
    <property type="entry name" value="BTB_POZ DOMAIN-CONTAINING PROTEIN KCTD9"/>
    <property type="match status" value="1"/>
</dbReference>
<dbReference type="RefSeq" id="WP_146211242.1">
    <property type="nucleotide sequence ID" value="NZ_QGDQ01000022.1"/>
</dbReference>
<reference evidence="2 3" key="1">
    <citation type="submission" date="2018-03" db="EMBL/GenBank/DDBJ databases">
        <title>Genomic Encyclopedia of Archaeal and Bacterial Type Strains, Phase II (KMG-II): from individual species to whole genera.</title>
        <authorList>
            <person name="Goeker M."/>
        </authorList>
    </citation>
    <scope>NUCLEOTIDE SEQUENCE [LARGE SCALE GENOMIC DNA]</scope>
    <source>
        <strain evidence="2 3">DSM 44889</strain>
    </source>
</reference>
<feature type="compositionally biased region" description="Basic residues" evidence="1">
    <location>
        <begin position="1"/>
        <end position="10"/>
    </location>
</feature>
<gene>
    <name evidence="2" type="ORF">BXY45_12274</name>
</gene>
<dbReference type="Gene3D" id="2.160.20.80">
    <property type="entry name" value="E3 ubiquitin-protein ligase SopA"/>
    <property type="match status" value="1"/>
</dbReference>
<dbReference type="PANTHER" id="PTHR14136:SF17">
    <property type="entry name" value="BTB_POZ DOMAIN-CONTAINING PROTEIN KCTD9"/>
    <property type="match status" value="1"/>
</dbReference>
<evidence type="ECO:0000313" key="3">
    <source>
        <dbReference type="Proteomes" id="UP000245469"/>
    </source>
</evidence>
<dbReference type="Pfam" id="PF13599">
    <property type="entry name" value="Pentapeptide_4"/>
    <property type="match status" value="1"/>
</dbReference>
<protein>
    <submittedName>
        <fullName evidence="2">Uncharacterized protein YjbI with pentapeptide repeats</fullName>
    </submittedName>
</protein>
<evidence type="ECO:0000313" key="2">
    <source>
        <dbReference type="EMBL" id="PWJ50698.1"/>
    </source>
</evidence>
<accession>A0A316A0F5</accession>
<proteinExistence type="predicted"/>
<sequence length="227" mass="23938">MGSRPPRRTAGRAAGPAPPRPPDVVLPDLDLADRSVLLSGRWDCALVDGAELTQARLEGQVVLESSVEDAVLDGALLAGMRCSSSRWERVSAVAADGARTQWADTEVTDARLSALRLPTARLDRVVLRRCRLDGVVLRDASLSDVVLDGCDLRGADLTGAQLRRVSFAGSDLTGADLAGSRCEDVDLRGATLEDLRGLDGLRGCTVDAVQLVALAPLLAAHIGLRTL</sequence>
<comment type="caution">
    <text evidence="2">The sequence shown here is derived from an EMBL/GenBank/DDBJ whole genome shotgun (WGS) entry which is preliminary data.</text>
</comment>
<evidence type="ECO:0000256" key="1">
    <source>
        <dbReference type="SAM" id="MobiDB-lite"/>
    </source>
</evidence>
<dbReference type="InterPro" id="IPR001646">
    <property type="entry name" value="5peptide_repeat"/>
</dbReference>
<dbReference type="Proteomes" id="UP000245469">
    <property type="component" value="Unassembled WGS sequence"/>
</dbReference>
<name>A0A316A0F5_9ACTN</name>
<feature type="region of interest" description="Disordered" evidence="1">
    <location>
        <begin position="1"/>
        <end position="25"/>
    </location>
</feature>
<dbReference type="AlphaFoldDB" id="A0A316A0F5"/>
<dbReference type="SUPFAM" id="SSF141571">
    <property type="entry name" value="Pentapeptide repeat-like"/>
    <property type="match status" value="1"/>
</dbReference>
<organism evidence="2 3">
    <name type="scientific">Quadrisphaera granulorum</name>
    <dbReference type="NCBI Taxonomy" id="317664"/>
    <lineage>
        <taxon>Bacteria</taxon>
        <taxon>Bacillati</taxon>
        <taxon>Actinomycetota</taxon>
        <taxon>Actinomycetes</taxon>
        <taxon>Kineosporiales</taxon>
        <taxon>Kineosporiaceae</taxon>
        <taxon>Quadrisphaera</taxon>
    </lineage>
</organism>